<gene>
    <name evidence="1" type="primary">jg4130</name>
    <name evidence="1" type="ORF">PAEG_LOCUS3823</name>
</gene>
<dbReference type="AlphaFoldDB" id="A0A8S4QRH2"/>
<keyword evidence="2" id="KW-1185">Reference proteome</keyword>
<sequence length="63" mass="7023">MELEYGPIPLFQCEMAALSLHCDLFQATNETNIYRGLEAALSLIKKGVNQGNENAVDEPVKKR</sequence>
<evidence type="ECO:0000313" key="2">
    <source>
        <dbReference type="Proteomes" id="UP000838756"/>
    </source>
</evidence>
<feature type="non-terminal residue" evidence="1">
    <location>
        <position position="1"/>
    </location>
</feature>
<protein>
    <submittedName>
        <fullName evidence="1">Jg4130 protein</fullName>
    </submittedName>
</protein>
<dbReference type="Proteomes" id="UP000838756">
    <property type="component" value="Unassembled WGS sequence"/>
</dbReference>
<reference evidence="1" key="1">
    <citation type="submission" date="2022-03" db="EMBL/GenBank/DDBJ databases">
        <authorList>
            <person name="Lindestad O."/>
        </authorList>
    </citation>
    <scope>NUCLEOTIDE SEQUENCE</scope>
</reference>
<organism evidence="1 2">
    <name type="scientific">Pararge aegeria aegeria</name>
    <dbReference type="NCBI Taxonomy" id="348720"/>
    <lineage>
        <taxon>Eukaryota</taxon>
        <taxon>Metazoa</taxon>
        <taxon>Ecdysozoa</taxon>
        <taxon>Arthropoda</taxon>
        <taxon>Hexapoda</taxon>
        <taxon>Insecta</taxon>
        <taxon>Pterygota</taxon>
        <taxon>Neoptera</taxon>
        <taxon>Endopterygota</taxon>
        <taxon>Lepidoptera</taxon>
        <taxon>Glossata</taxon>
        <taxon>Ditrysia</taxon>
        <taxon>Papilionoidea</taxon>
        <taxon>Nymphalidae</taxon>
        <taxon>Satyrinae</taxon>
        <taxon>Satyrini</taxon>
        <taxon>Parargina</taxon>
        <taxon>Pararge</taxon>
    </lineage>
</organism>
<proteinExistence type="predicted"/>
<accession>A0A8S4QRH2</accession>
<name>A0A8S4QRH2_9NEOP</name>
<comment type="caution">
    <text evidence="1">The sequence shown here is derived from an EMBL/GenBank/DDBJ whole genome shotgun (WGS) entry which is preliminary data.</text>
</comment>
<dbReference type="EMBL" id="CAKXAJ010012598">
    <property type="protein sequence ID" value="CAH2215737.1"/>
    <property type="molecule type" value="Genomic_DNA"/>
</dbReference>
<evidence type="ECO:0000313" key="1">
    <source>
        <dbReference type="EMBL" id="CAH2215737.1"/>
    </source>
</evidence>